<evidence type="ECO:0000313" key="2">
    <source>
        <dbReference type="EMBL" id="AEF82808.1"/>
    </source>
</evidence>
<protein>
    <submittedName>
        <fullName evidence="2">Uncharacterized protein</fullName>
    </submittedName>
</protein>
<dbReference type="HOGENOM" id="CLU_3298070_0_0_12"/>
<gene>
    <name evidence="2" type="ordered locus">TREAZ_1128</name>
</gene>
<organism evidence="2 3">
    <name type="scientific">Leadbettera azotonutricia (strain ATCC BAA-888 / DSM 13862 / ZAS-9)</name>
    <name type="common">Treponema azotonutricium</name>
    <dbReference type="NCBI Taxonomy" id="545695"/>
    <lineage>
        <taxon>Bacteria</taxon>
        <taxon>Pseudomonadati</taxon>
        <taxon>Spirochaetota</taxon>
        <taxon>Spirochaetia</taxon>
        <taxon>Spirochaetales</taxon>
        <taxon>Breznakiellaceae</taxon>
        <taxon>Leadbettera</taxon>
    </lineage>
</organism>
<dbReference type="AlphaFoldDB" id="F5Y767"/>
<accession>F5Y767</accession>
<sequence length="40" mass="4497">MFEWGGAKTLVQALNTISKTAGIKIFVNKVFIIYLLILLQ</sequence>
<keyword evidence="1" id="KW-0812">Transmembrane</keyword>
<dbReference type="EMBL" id="CP001841">
    <property type="protein sequence ID" value="AEF82808.1"/>
    <property type="molecule type" value="Genomic_DNA"/>
</dbReference>
<keyword evidence="1" id="KW-0472">Membrane</keyword>
<keyword evidence="3" id="KW-1185">Reference proteome</keyword>
<evidence type="ECO:0000313" key="3">
    <source>
        <dbReference type="Proteomes" id="UP000009222"/>
    </source>
</evidence>
<dbReference type="InParanoid" id="F5Y767"/>
<feature type="transmembrane region" description="Helical" evidence="1">
    <location>
        <begin position="20"/>
        <end position="39"/>
    </location>
</feature>
<keyword evidence="1" id="KW-1133">Transmembrane helix</keyword>
<reference evidence="2 3" key="2">
    <citation type="journal article" date="2011" name="ISME J.">
        <title>RNA-seq reveals cooperative metabolic interactions between two termite-gut spirochete species in co-culture.</title>
        <authorList>
            <person name="Rosenthal A.Z."/>
            <person name="Matson E.G."/>
            <person name="Eldar A."/>
            <person name="Leadbetter J.R."/>
        </authorList>
    </citation>
    <scope>NUCLEOTIDE SEQUENCE [LARGE SCALE GENOMIC DNA]</scope>
    <source>
        <strain evidence="3">ATCC BAA-888 / DSM 13862 / ZAS-9</strain>
    </source>
</reference>
<dbReference type="Proteomes" id="UP000009222">
    <property type="component" value="Chromosome"/>
</dbReference>
<name>F5Y767_LEAAZ</name>
<evidence type="ECO:0000256" key="1">
    <source>
        <dbReference type="SAM" id="Phobius"/>
    </source>
</evidence>
<dbReference type="KEGG" id="taz:TREAZ_1128"/>
<proteinExistence type="predicted"/>
<reference evidence="3" key="1">
    <citation type="submission" date="2009-12" db="EMBL/GenBank/DDBJ databases">
        <title>Complete sequence of Treponema azotonutricium strain ZAS-9.</title>
        <authorList>
            <person name="Tetu S.G."/>
            <person name="Matson E."/>
            <person name="Ren Q."/>
            <person name="Seshadri R."/>
            <person name="Elbourne L."/>
            <person name="Hassan K.A."/>
            <person name="Durkin A."/>
            <person name="Radune D."/>
            <person name="Mohamoud Y."/>
            <person name="Shay R."/>
            <person name="Jin S."/>
            <person name="Zhang X."/>
            <person name="Lucey K."/>
            <person name="Ballor N.R."/>
            <person name="Ottesen E."/>
            <person name="Rosenthal R."/>
            <person name="Allen A."/>
            <person name="Leadbetter J.R."/>
            <person name="Paulsen I.T."/>
        </authorList>
    </citation>
    <scope>NUCLEOTIDE SEQUENCE [LARGE SCALE GENOMIC DNA]</scope>
    <source>
        <strain evidence="3">ATCC BAA-888 / DSM 13862 / ZAS-9</strain>
    </source>
</reference>